<sequence>MEMSAGNYEVAWNILKNRFENKCVLVHHHIQALIEFPVMQRESSAGLRQLLDHTEKHVRALRKLGEPTGQWGTILVHIITAKFDNITKREWENKASAREVATYEQFIDFTIDRCVMLETLQLDKSKSAKSQSNDPKSINVNKKSVAAVTAEARPDECLACSQGKHRLYSLSDFPQFNSSGER</sequence>
<dbReference type="AlphaFoldDB" id="A0A151IXI3"/>
<dbReference type="InterPro" id="IPR005312">
    <property type="entry name" value="DUF1759"/>
</dbReference>
<proteinExistence type="predicted"/>
<evidence type="ECO:0000313" key="2">
    <source>
        <dbReference type="Proteomes" id="UP000078492"/>
    </source>
</evidence>
<dbReference type="Pfam" id="PF03564">
    <property type="entry name" value="DUF1759"/>
    <property type="match status" value="1"/>
</dbReference>
<name>A0A151IXI3_9HYME</name>
<accession>A0A151IXI3</accession>
<protein>
    <submittedName>
        <fullName evidence="1">Uncharacterized protein</fullName>
    </submittedName>
</protein>
<gene>
    <name evidence="1" type="ORF">ALC57_15422</name>
</gene>
<reference evidence="1 2" key="1">
    <citation type="submission" date="2015-09" db="EMBL/GenBank/DDBJ databases">
        <title>Trachymyrmex cornetzi WGS genome.</title>
        <authorList>
            <person name="Nygaard S."/>
            <person name="Hu H."/>
            <person name="Boomsma J."/>
            <person name="Zhang G."/>
        </authorList>
    </citation>
    <scope>NUCLEOTIDE SEQUENCE [LARGE SCALE GENOMIC DNA]</scope>
    <source>
        <strain evidence="1">Tcor2-1</strain>
        <tissue evidence="1">Whole body</tissue>
    </source>
</reference>
<organism evidence="1 2">
    <name type="scientific">Trachymyrmex cornetzi</name>
    <dbReference type="NCBI Taxonomy" id="471704"/>
    <lineage>
        <taxon>Eukaryota</taxon>
        <taxon>Metazoa</taxon>
        <taxon>Ecdysozoa</taxon>
        <taxon>Arthropoda</taxon>
        <taxon>Hexapoda</taxon>
        <taxon>Insecta</taxon>
        <taxon>Pterygota</taxon>
        <taxon>Neoptera</taxon>
        <taxon>Endopterygota</taxon>
        <taxon>Hymenoptera</taxon>
        <taxon>Apocrita</taxon>
        <taxon>Aculeata</taxon>
        <taxon>Formicoidea</taxon>
        <taxon>Formicidae</taxon>
        <taxon>Myrmicinae</taxon>
        <taxon>Trachymyrmex</taxon>
    </lineage>
</organism>
<dbReference type="STRING" id="471704.A0A151IXI3"/>
<keyword evidence="2" id="KW-1185">Reference proteome</keyword>
<dbReference type="Proteomes" id="UP000078492">
    <property type="component" value="Unassembled WGS sequence"/>
</dbReference>
<evidence type="ECO:0000313" key="1">
    <source>
        <dbReference type="EMBL" id="KYN12407.1"/>
    </source>
</evidence>
<dbReference type="EMBL" id="KQ980831">
    <property type="protein sequence ID" value="KYN12407.1"/>
    <property type="molecule type" value="Genomic_DNA"/>
</dbReference>